<evidence type="ECO:0000256" key="2">
    <source>
        <dbReference type="ARBA" id="ARBA00008017"/>
    </source>
</evidence>
<comment type="similarity">
    <text evidence="2">Belongs to the MscS (TC 1.A.23) family.</text>
</comment>
<organism evidence="10 11">
    <name type="scientific">Desulfosarcina widdelii</name>
    <dbReference type="NCBI Taxonomy" id="947919"/>
    <lineage>
        <taxon>Bacteria</taxon>
        <taxon>Pseudomonadati</taxon>
        <taxon>Thermodesulfobacteriota</taxon>
        <taxon>Desulfobacteria</taxon>
        <taxon>Desulfobacterales</taxon>
        <taxon>Desulfosarcinaceae</taxon>
        <taxon>Desulfosarcina</taxon>
    </lineage>
</organism>
<dbReference type="Gene3D" id="2.30.30.60">
    <property type="match status" value="1"/>
</dbReference>
<feature type="domain" description="Mechanosensitive ion channel MscS C-terminal" evidence="9">
    <location>
        <begin position="170"/>
        <end position="250"/>
    </location>
</feature>
<evidence type="ECO:0000256" key="5">
    <source>
        <dbReference type="ARBA" id="ARBA00022989"/>
    </source>
</evidence>
<dbReference type="InterPro" id="IPR023408">
    <property type="entry name" value="MscS_beta-dom_sf"/>
</dbReference>
<dbReference type="EMBL" id="AP021875">
    <property type="protein sequence ID" value="BBO75616.1"/>
    <property type="molecule type" value="Genomic_DNA"/>
</dbReference>
<gene>
    <name evidence="10" type="ORF">DSCW_30330</name>
</gene>
<dbReference type="Pfam" id="PF05552">
    <property type="entry name" value="MS_channel_1st_1"/>
    <property type="match status" value="1"/>
</dbReference>
<evidence type="ECO:0000313" key="11">
    <source>
        <dbReference type="Proteomes" id="UP000427769"/>
    </source>
</evidence>
<reference evidence="10 11" key="1">
    <citation type="submission" date="2019-11" db="EMBL/GenBank/DDBJ databases">
        <title>Comparative genomics of hydrocarbon-degrading Desulfosarcina strains.</title>
        <authorList>
            <person name="Watanabe M."/>
            <person name="Kojima H."/>
            <person name="Fukui M."/>
        </authorList>
    </citation>
    <scope>NUCLEOTIDE SEQUENCE [LARGE SCALE GENOMIC DNA]</scope>
    <source>
        <strain evidence="10 11">PP31</strain>
    </source>
</reference>
<dbReference type="InterPro" id="IPR008910">
    <property type="entry name" value="MSC_TM_helix"/>
</dbReference>
<dbReference type="SUPFAM" id="SSF50182">
    <property type="entry name" value="Sm-like ribonucleoproteins"/>
    <property type="match status" value="1"/>
</dbReference>
<keyword evidence="4 7" id="KW-0812">Transmembrane</keyword>
<dbReference type="InterPro" id="IPR010920">
    <property type="entry name" value="LSM_dom_sf"/>
</dbReference>
<dbReference type="GO" id="GO:0008381">
    <property type="term" value="F:mechanosensitive monoatomic ion channel activity"/>
    <property type="evidence" value="ECO:0007669"/>
    <property type="project" value="InterPro"/>
</dbReference>
<evidence type="ECO:0000256" key="4">
    <source>
        <dbReference type="ARBA" id="ARBA00022692"/>
    </source>
</evidence>
<keyword evidence="3" id="KW-1003">Cell membrane</keyword>
<dbReference type="PANTHER" id="PTHR30221:SF1">
    <property type="entry name" value="SMALL-CONDUCTANCE MECHANOSENSITIVE CHANNEL"/>
    <property type="match status" value="1"/>
</dbReference>
<feature type="transmembrane region" description="Helical" evidence="7">
    <location>
        <begin position="22"/>
        <end position="39"/>
    </location>
</feature>
<dbReference type="PANTHER" id="PTHR30221">
    <property type="entry name" value="SMALL-CONDUCTANCE MECHANOSENSITIVE CHANNEL"/>
    <property type="match status" value="1"/>
</dbReference>
<feature type="transmembrane region" description="Helical" evidence="7">
    <location>
        <begin position="59"/>
        <end position="81"/>
    </location>
</feature>
<dbReference type="RefSeq" id="WP_155304519.1">
    <property type="nucleotide sequence ID" value="NZ_AP021875.1"/>
</dbReference>
<dbReference type="OrthoDB" id="5417546at2"/>
<evidence type="ECO:0000259" key="9">
    <source>
        <dbReference type="Pfam" id="PF21082"/>
    </source>
</evidence>
<sequence length="293" mass="32491">MNPELSRIQQIGDTLALHGREMVIALAILILGLLLARWIDKGLRKLLQRIMPKTVYATATCNVVYILLVTSVVAVAAVEYGAKPVNIVRLLTIIALVAVGLILFLRPLFPSMPFKAGNTVKAGDLLGKVEAITFLNTRLRTFDGKTFFVPNRQILNDIVINYHFTQTRRVKVDVSIRYDQDLLKAKRVLEAVMTEDARVKTKPGPMVYVLNLAASAVELGGRCWVDNKDYWVARCELLEKTKLRFDQEGICFAFPQLDLHLNPGEAVEGQGICSAAVSDKVTGLQADQDETIA</sequence>
<dbReference type="InterPro" id="IPR045275">
    <property type="entry name" value="MscS_archaea/bacteria_type"/>
</dbReference>
<dbReference type="InterPro" id="IPR011066">
    <property type="entry name" value="MscS_channel_C_sf"/>
</dbReference>
<protein>
    <submittedName>
        <fullName evidence="10">Mechanosensitive ion channel protein MscS</fullName>
    </submittedName>
</protein>
<dbReference type="Pfam" id="PF00924">
    <property type="entry name" value="MS_channel_2nd"/>
    <property type="match status" value="1"/>
</dbReference>
<dbReference type="Gene3D" id="3.30.70.100">
    <property type="match status" value="1"/>
</dbReference>
<keyword evidence="6 7" id="KW-0472">Membrane</keyword>
<keyword evidence="11" id="KW-1185">Reference proteome</keyword>
<proteinExistence type="inferred from homology"/>
<dbReference type="Proteomes" id="UP000427769">
    <property type="component" value="Chromosome"/>
</dbReference>
<dbReference type="KEGG" id="dwd:DSCW_30330"/>
<name>A0A5K7Z1Q7_9BACT</name>
<evidence type="ECO:0000256" key="7">
    <source>
        <dbReference type="SAM" id="Phobius"/>
    </source>
</evidence>
<feature type="domain" description="Mechanosensitive ion channel MscS" evidence="8">
    <location>
        <begin position="112"/>
        <end position="163"/>
    </location>
</feature>
<dbReference type="Pfam" id="PF21082">
    <property type="entry name" value="MS_channel_3rd"/>
    <property type="match status" value="1"/>
</dbReference>
<dbReference type="InterPro" id="IPR006685">
    <property type="entry name" value="MscS_channel_2nd"/>
</dbReference>
<comment type="subcellular location">
    <subcellularLocation>
        <location evidence="1">Cell membrane</location>
        <topology evidence="1">Multi-pass membrane protein</topology>
    </subcellularLocation>
</comment>
<accession>A0A5K7Z1Q7</accession>
<keyword evidence="5 7" id="KW-1133">Transmembrane helix</keyword>
<dbReference type="AlphaFoldDB" id="A0A5K7Z1Q7"/>
<feature type="transmembrane region" description="Helical" evidence="7">
    <location>
        <begin position="87"/>
        <end position="105"/>
    </location>
</feature>
<evidence type="ECO:0000256" key="1">
    <source>
        <dbReference type="ARBA" id="ARBA00004651"/>
    </source>
</evidence>
<dbReference type="SUPFAM" id="SSF82689">
    <property type="entry name" value="Mechanosensitive channel protein MscS (YggB), C-terminal domain"/>
    <property type="match status" value="1"/>
</dbReference>
<evidence type="ECO:0000259" key="8">
    <source>
        <dbReference type="Pfam" id="PF00924"/>
    </source>
</evidence>
<evidence type="ECO:0000256" key="3">
    <source>
        <dbReference type="ARBA" id="ARBA00022475"/>
    </source>
</evidence>
<evidence type="ECO:0000313" key="10">
    <source>
        <dbReference type="EMBL" id="BBO75616.1"/>
    </source>
</evidence>
<evidence type="ECO:0000256" key="6">
    <source>
        <dbReference type="ARBA" id="ARBA00023136"/>
    </source>
</evidence>
<dbReference type="GO" id="GO:0005886">
    <property type="term" value="C:plasma membrane"/>
    <property type="evidence" value="ECO:0007669"/>
    <property type="project" value="UniProtKB-SubCell"/>
</dbReference>
<dbReference type="InterPro" id="IPR049278">
    <property type="entry name" value="MS_channel_C"/>
</dbReference>